<organism evidence="2 3">
    <name type="scientific">Bugula neritina</name>
    <name type="common">Brown bryozoan</name>
    <name type="synonym">Sertularia neritina</name>
    <dbReference type="NCBI Taxonomy" id="10212"/>
    <lineage>
        <taxon>Eukaryota</taxon>
        <taxon>Metazoa</taxon>
        <taxon>Spiralia</taxon>
        <taxon>Lophotrochozoa</taxon>
        <taxon>Bryozoa</taxon>
        <taxon>Gymnolaemata</taxon>
        <taxon>Cheilostomatida</taxon>
        <taxon>Flustrina</taxon>
        <taxon>Buguloidea</taxon>
        <taxon>Bugulidae</taxon>
        <taxon>Bugula</taxon>
    </lineage>
</organism>
<sequence>MIISMLHIITDFYRKKRKQSIKSCEFESLVLVFICFTMQMLALNMEHFCRDIHDKQGEIMHTMQSRKRYC</sequence>
<feature type="transmembrane region" description="Helical" evidence="1">
    <location>
        <begin position="24"/>
        <end position="43"/>
    </location>
</feature>
<comment type="caution">
    <text evidence="2">The sequence shown here is derived from an EMBL/GenBank/DDBJ whole genome shotgun (WGS) entry which is preliminary data.</text>
</comment>
<proteinExistence type="predicted"/>
<protein>
    <submittedName>
        <fullName evidence="2">Uncharacterized protein</fullName>
    </submittedName>
</protein>
<keyword evidence="1" id="KW-0812">Transmembrane</keyword>
<dbReference type="Proteomes" id="UP000593567">
    <property type="component" value="Unassembled WGS sequence"/>
</dbReference>
<dbReference type="AlphaFoldDB" id="A0A7J7K6L6"/>
<keyword evidence="3" id="KW-1185">Reference proteome</keyword>
<keyword evidence="1" id="KW-1133">Transmembrane helix</keyword>
<evidence type="ECO:0000313" key="3">
    <source>
        <dbReference type="Proteomes" id="UP000593567"/>
    </source>
</evidence>
<evidence type="ECO:0000256" key="1">
    <source>
        <dbReference type="SAM" id="Phobius"/>
    </source>
</evidence>
<gene>
    <name evidence="2" type="ORF">EB796_008092</name>
</gene>
<accession>A0A7J7K6L6</accession>
<dbReference type="EMBL" id="VXIV02001285">
    <property type="protein sequence ID" value="KAF6033604.1"/>
    <property type="molecule type" value="Genomic_DNA"/>
</dbReference>
<name>A0A7J7K6L6_BUGNE</name>
<reference evidence="2" key="1">
    <citation type="submission" date="2020-06" db="EMBL/GenBank/DDBJ databases">
        <title>Draft genome of Bugula neritina, a colonial animal packing powerful symbionts and potential medicines.</title>
        <authorList>
            <person name="Rayko M."/>
        </authorList>
    </citation>
    <scope>NUCLEOTIDE SEQUENCE [LARGE SCALE GENOMIC DNA]</scope>
    <source>
        <strain evidence="2">Kwan_BN1</strain>
    </source>
</reference>
<keyword evidence="1" id="KW-0472">Membrane</keyword>
<evidence type="ECO:0000313" key="2">
    <source>
        <dbReference type="EMBL" id="KAF6033604.1"/>
    </source>
</evidence>